<reference evidence="2" key="1">
    <citation type="journal article" date="2019" name="Int. J. Syst. Evol. Microbiol.">
        <title>The Global Catalogue of Microorganisms (GCM) 10K type strain sequencing project: providing services to taxonomists for standard genome sequencing and annotation.</title>
        <authorList>
            <consortium name="The Broad Institute Genomics Platform"/>
            <consortium name="The Broad Institute Genome Sequencing Center for Infectious Disease"/>
            <person name="Wu L."/>
            <person name="Ma J."/>
        </authorList>
    </citation>
    <scope>NUCLEOTIDE SEQUENCE [LARGE SCALE GENOMIC DNA]</scope>
    <source>
        <strain evidence="2">CCUG 56029</strain>
    </source>
</reference>
<dbReference type="EMBL" id="JBHUEN010000020">
    <property type="protein sequence ID" value="MFD1881537.1"/>
    <property type="molecule type" value="Genomic_DNA"/>
</dbReference>
<organism evidence="1 2">
    <name type="scientific">Paracoccus pacificus</name>
    <dbReference type="NCBI Taxonomy" id="1463598"/>
    <lineage>
        <taxon>Bacteria</taxon>
        <taxon>Pseudomonadati</taxon>
        <taxon>Pseudomonadota</taxon>
        <taxon>Alphaproteobacteria</taxon>
        <taxon>Rhodobacterales</taxon>
        <taxon>Paracoccaceae</taxon>
        <taxon>Paracoccus</taxon>
    </lineage>
</organism>
<name>A0ABW4R640_9RHOB</name>
<sequence>MGQAKYLIPVALGALIAITGCANNPRYAEYKAYRETVLSGQVKRESQTIPVALPANAPTPAEIMGTAPVTVVAAPAAPATVVVPAKGAVTSGPYPGSVPALTRYANSVKHQPGTRVWSRSAPADMSRAARACAAYTSIDAAQLAFLSRGGPAQDPAGMDPDGDGFVCGWDPNPRRL</sequence>
<comment type="caution">
    <text evidence="1">The sequence shown here is derived from an EMBL/GenBank/DDBJ whole genome shotgun (WGS) entry which is preliminary data.</text>
</comment>
<evidence type="ECO:0000313" key="2">
    <source>
        <dbReference type="Proteomes" id="UP001597213"/>
    </source>
</evidence>
<evidence type="ECO:0000313" key="1">
    <source>
        <dbReference type="EMBL" id="MFD1881537.1"/>
    </source>
</evidence>
<evidence type="ECO:0008006" key="3">
    <source>
        <dbReference type="Google" id="ProtNLM"/>
    </source>
</evidence>
<gene>
    <name evidence="1" type="ORF">ACFSCT_07390</name>
</gene>
<keyword evidence="2" id="KW-1185">Reference proteome</keyword>
<protein>
    <recommendedName>
        <fullName evidence="3">Excalibur calcium-binding domain-containing protein</fullName>
    </recommendedName>
</protein>
<proteinExistence type="predicted"/>
<dbReference type="Proteomes" id="UP001597213">
    <property type="component" value="Unassembled WGS sequence"/>
</dbReference>
<dbReference type="PROSITE" id="PS51257">
    <property type="entry name" value="PROKAR_LIPOPROTEIN"/>
    <property type="match status" value="1"/>
</dbReference>
<dbReference type="RefSeq" id="WP_379141479.1">
    <property type="nucleotide sequence ID" value="NZ_JBHUEN010000020.1"/>
</dbReference>
<accession>A0ABW4R640</accession>